<evidence type="ECO:0000313" key="1">
    <source>
        <dbReference type="EMBL" id="KAK3556043.1"/>
    </source>
</evidence>
<dbReference type="Gene3D" id="2.40.70.10">
    <property type="entry name" value="Acid Proteases"/>
    <property type="match status" value="1"/>
</dbReference>
<name>A0AAE0RIT3_9TELE</name>
<protein>
    <submittedName>
        <fullName evidence="1">Uncharacterized protein</fullName>
    </submittedName>
</protein>
<reference evidence="1" key="1">
    <citation type="submission" date="2023-06" db="EMBL/GenBank/DDBJ databases">
        <title>Male Hemibagrus guttatus genome.</title>
        <authorList>
            <person name="Bian C."/>
        </authorList>
    </citation>
    <scope>NUCLEOTIDE SEQUENCE</scope>
    <source>
        <strain evidence="1">Male_cb2023</strain>
        <tissue evidence="1">Muscle</tissue>
    </source>
</reference>
<proteinExistence type="predicted"/>
<comment type="caution">
    <text evidence="1">The sequence shown here is derived from an EMBL/GenBank/DDBJ whole genome shotgun (WGS) entry which is preliminary data.</text>
</comment>
<organism evidence="1 2">
    <name type="scientific">Hemibagrus guttatus</name>
    <dbReference type="NCBI Taxonomy" id="175788"/>
    <lineage>
        <taxon>Eukaryota</taxon>
        <taxon>Metazoa</taxon>
        <taxon>Chordata</taxon>
        <taxon>Craniata</taxon>
        <taxon>Vertebrata</taxon>
        <taxon>Euteleostomi</taxon>
        <taxon>Actinopterygii</taxon>
        <taxon>Neopterygii</taxon>
        <taxon>Teleostei</taxon>
        <taxon>Ostariophysi</taxon>
        <taxon>Siluriformes</taxon>
        <taxon>Bagridae</taxon>
        <taxon>Hemibagrus</taxon>
    </lineage>
</organism>
<dbReference type="PANTHER" id="PTHR15503:SF22">
    <property type="entry name" value="TRANSPOSON TY3-I GAG POLYPROTEIN"/>
    <property type="match status" value="1"/>
</dbReference>
<dbReference type="AlphaFoldDB" id="A0AAE0RIT3"/>
<dbReference type="Proteomes" id="UP001274896">
    <property type="component" value="Unassembled WGS sequence"/>
</dbReference>
<accession>A0AAE0RIT3</accession>
<dbReference type="InterPro" id="IPR021109">
    <property type="entry name" value="Peptidase_aspartic_dom_sf"/>
</dbReference>
<evidence type="ECO:0000313" key="2">
    <source>
        <dbReference type="Proteomes" id="UP001274896"/>
    </source>
</evidence>
<dbReference type="PANTHER" id="PTHR15503">
    <property type="entry name" value="LDOC1 RELATED"/>
    <property type="match status" value="1"/>
</dbReference>
<gene>
    <name evidence="1" type="ORF">QTP70_001852</name>
</gene>
<keyword evidence="2" id="KW-1185">Reference proteome</keyword>
<dbReference type="InterPro" id="IPR032567">
    <property type="entry name" value="RTL1-rel"/>
</dbReference>
<dbReference type="SUPFAM" id="SSF50630">
    <property type="entry name" value="Acid proteases"/>
    <property type="match status" value="1"/>
</dbReference>
<dbReference type="CDD" id="cd00303">
    <property type="entry name" value="retropepsin_like"/>
    <property type="match status" value="1"/>
</dbReference>
<dbReference type="EMBL" id="JAUCMX010000001">
    <property type="protein sequence ID" value="KAK3556043.1"/>
    <property type="molecule type" value="Genomic_DNA"/>
</dbReference>
<sequence>MADCAVKFRTLAAQRGWNDIALRAIFRKSLNPRLQAEMACRGEDQTLSQYITWAIRLDNLLCTYYPISSLPEPVQPGKSQAPTKVRHTWVYPSVCLYSLTLPVRMRIASESHHISALVDSGSAVNLIHCQLVEERQLPRVPCTAPLRITAVDNQPIGDGKITCQTVPIFVQVGLFHIEELDLFVISSPANPVILGFPWLNSHNPTISWHTKELTHWSPHCMTYCLPMGPNLSCCTTSVESPAPTHTIKIPQGYHDLMEVFNKEPICLHTDLGIVLLIS</sequence>